<organism evidence="9">
    <name type="scientific">Pelargonium australe</name>
    <dbReference type="NCBI Taxonomy" id="59866"/>
    <lineage>
        <taxon>Eukaryota</taxon>
        <taxon>Viridiplantae</taxon>
        <taxon>Streptophyta</taxon>
        <taxon>Embryophyta</taxon>
        <taxon>Tracheophyta</taxon>
        <taxon>Spermatophyta</taxon>
        <taxon>Magnoliopsida</taxon>
        <taxon>eudicotyledons</taxon>
        <taxon>Gunneridae</taxon>
        <taxon>Pentapetalae</taxon>
        <taxon>rosids</taxon>
        <taxon>malvids</taxon>
        <taxon>Geraniales</taxon>
        <taxon>Geraniaceae</taxon>
        <taxon>Pelargonium</taxon>
    </lineage>
</organism>
<feature type="domain" description="RNA polymerase sigma-70 region 3" evidence="6">
    <location>
        <begin position="338"/>
        <end position="409"/>
    </location>
</feature>
<dbReference type="Pfam" id="PF04545">
    <property type="entry name" value="Sigma70_r4"/>
    <property type="match status" value="1"/>
</dbReference>
<dbReference type="InterPro" id="IPR036388">
    <property type="entry name" value="WH-like_DNA-bd_sf"/>
</dbReference>
<evidence type="ECO:0000313" key="9">
    <source>
        <dbReference type="EMBL" id="AKC88636.1"/>
    </source>
</evidence>
<keyword evidence="4" id="KW-0238">DNA-binding</keyword>
<evidence type="ECO:0000256" key="5">
    <source>
        <dbReference type="ARBA" id="ARBA00023163"/>
    </source>
</evidence>
<accession>A0A0G2SUC3</accession>
<protein>
    <submittedName>
        <fullName evidence="9">Sigma factor</fullName>
    </submittedName>
</protein>
<dbReference type="InterPro" id="IPR050239">
    <property type="entry name" value="Sigma-70_RNA_pol_init_factors"/>
</dbReference>
<reference evidence="9" key="1">
    <citation type="journal article" date="2015" name="Plant Cell">
        <title>Coordinated rates of evolution between interacting plastid and nuclear genes in Geraniaceae.</title>
        <authorList>
            <person name="Zhang J."/>
            <person name="Ruhlman T.A."/>
            <person name="Sabir J."/>
            <person name="Blazier J.C."/>
            <person name="Jansen R.K."/>
        </authorList>
    </citation>
    <scope>NUCLEOTIDE SEQUENCE</scope>
</reference>
<dbReference type="AlphaFoldDB" id="A0A0G2SUC3"/>
<dbReference type="SUPFAM" id="SSF88659">
    <property type="entry name" value="Sigma3 and sigma4 domains of RNA polymerase sigma factors"/>
    <property type="match status" value="1"/>
</dbReference>
<dbReference type="InterPro" id="IPR014284">
    <property type="entry name" value="RNA_pol_sigma-70_dom"/>
</dbReference>
<evidence type="ECO:0000256" key="2">
    <source>
        <dbReference type="ARBA" id="ARBA00023015"/>
    </source>
</evidence>
<dbReference type="PANTHER" id="PTHR30603:SF14">
    <property type="entry name" value="RNA POLYMERASE SIGMA FACTOR SIGA"/>
    <property type="match status" value="1"/>
</dbReference>
<dbReference type="InterPro" id="IPR000943">
    <property type="entry name" value="RNA_pol_sigma70"/>
</dbReference>
<evidence type="ECO:0000256" key="1">
    <source>
        <dbReference type="ARBA" id="ARBA00007788"/>
    </source>
</evidence>
<evidence type="ECO:0000259" key="7">
    <source>
        <dbReference type="Pfam" id="PF04542"/>
    </source>
</evidence>
<dbReference type="GO" id="GO:0071482">
    <property type="term" value="P:cellular response to light stimulus"/>
    <property type="evidence" value="ECO:0007669"/>
    <property type="project" value="UniProtKB-ARBA"/>
</dbReference>
<dbReference type="SUPFAM" id="SSF88946">
    <property type="entry name" value="Sigma2 domain of RNA polymerase sigma factors"/>
    <property type="match status" value="1"/>
</dbReference>
<feature type="domain" description="RNA polymerase sigma-70 region 4" evidence="8">
    <location>
        <begin position="435"/>
        <end position="484"/>
    </location>
</feature>
<dbReference type="InterPro" id="IPR013325">
    <property type="entry name" value="RNA_pol_sigma_r2"/>
</dbReference>
<evidence type="ECO:0000259" key="8">
    <source>
        <dbReference type="Pfam" id="PF04545"/>
    </source>
</evidence>
<dbReference type="GO" id="GO:0006352">
    <property type="term" value="P:DNA-templated transcription initiation"/>
    <property type="evidence" value="ECO:0007669"/>
    <property type="project" value="InterPro"/>
</dbReference>
<dbReference type="InterPro" id="IPR007630">
    <property type="entry name" value="RNA_pol_sigma70_r4"/>
</dbReference>
<proteinExistence type="evidence at transcript level"/>
<evidence type="ECO:0000256" key="3">
    <source>
        <dbReference type="ARBA" id="ARBA00023082"/>
    </source>
</evidence>
<evidence type="ECO:0000256" key="4">
    <source>
        <dbReference type="ARBA" id="ARBA00023125"/>
    </source>
</evidence>
<feature type="domain" description="RNA polymerase sigma-70 region 2" evidence="7">
    <location>
        <begin position="261"/>
        <end position="324"/>
    </location>
</feature>
<comment type="similarity">
    <text evidence="1">Belongs to the sigma-70 factor family.</text>
</comment>
<dbReference type="Pfam" id="PF04542">
    <property type="entry name" value="Sigma70_r2"/>
    <property type="match status" value="1"/>
</dbReference>
<keyword evidence="3" id="KW-0731">Sigma factor</keyword>
<dbReference type="InterPro" id="IPR007624">
    <property type="entry name" value="RNA_pol_sigma70_r3"/>
</dbReference>
<dbReference type="Gene3D" id="1.20.120.1810">
    <property type="match status" value="1"/>
</dbReference>
<dbReference type="InterPro" id="IPR007627">
    <property type="entry name" value="RNA_pol_sigma70_r2"/>
</dbReference>
<dbReference type="NCBIfam" id="TIGR02937">
    <property type="entry name" value="sigma70-ECF"/>
    <property type="match status" value="1"/>
</dbReference>
<dbReference type="PRINTS" id="PR00046">
    <property type="entry name" value="SIGMA70FCT"/>
</dbReference>
<dbReference type="InterPro" id="IPR013324">
    <property type="entry name" value="RNA_pol_sigma_r3/r4-like"/>
</dbReference>
<dbReference type="GO" id="GO:0016987">
    <property type="term" value="F:sigma factor activity"/>
    <property type="evidence" value="ECO:0007669"/>
    <property type="project" value="UniProtKB-KW"/>
</dbReference>
<name>A0A0G2SUC3_9ROSI</name>
<keyword evidence="5" id="KW-0804">Transcription</keyword>
<evidence type="ECO:0000259" key="6">
    <source>
        <dbReference type="Pfam" id="PF04539"/>
    </source>
</evidence>
<dbReference type="PANTHER" id="PTHR30603">
    <property type="entry name" value="RNA POLYMERASE SIGMA FACTOR RPO"/>
    <property type="match status" value="1"/>
</dbReference>
<gene>
    <name evidence="9" type="primary">sig1</name>
</gene>
<dbReference type="GO" id="GO:0003677">
    <property type="term" value="F:DNA binding"/>
    <property type="evidence" value="ECO:0007669"/>
    <property type="project" value="UniProtKB-KW"/>
</dbReference>
<sequence length="499" mass="56418">MATTAVIGLSTGKRLLSSSFICSDLSEKLSLSDHLLAHYQYSPGKNVITAKKTTNYSSSLSSSSSNRQSQSVKALKECLDTVSSPSSPKPWFHDEIEEESSELEDSVDAILLLQKSMLEKQWNLSAERTVLTDEVKENTRKKKSVICSGTSARQRRLSSKRKVTGTDSSVARASTSKDLRMNCYKGYGKGSPSKKYLSQAEVVHLSKIVQSGSSIDKHKLSLMDKLGYEPSDQQLAMSLDISNYELQKKLHYSNMAREKLATSNVRLVASIAKLYEDKGCEMADLVQGGIHGLMRGIEKFDGSKGYKFSTYVYWWIRQGIRRAYLQTLRPSVPYYLHERLGLISKAKIRLKERGVNPSIENIAAYLKMTEKKVRNATRVLTTVYTFDTEPFPNTTGIPRHTYHSYIADPSLDNDPWHQFEEETLKKEVHNIINTVLNEREKEIISLYYGLHGRQSLSWQDISRQMGVSRERARQIGHVALGKIKIIAKKRGLQAMIKKE</sequence>
<dbReference type="Pfam" id="PF04539">
    <property type="entry name" value="Sigma70_r3"/>
    <property type="match status" value="1"/>
</dbReference>
<dbReference type="CDD" id="cd06171">
    <property type="entry name" value="Sigma70_r4"/>
    <property type="match status" value="1"/>
</dbReference>
<dbReference type="EMBL" id="KJ916867">
    <property type="protein sequence ID" value="AKC88636.1"/>
    <property type="molecule type" value="mRNA"/>
</dbReference>
<keyword evidence="2" id="KW-0805">Transcription regulation</keyword>
<dbReference type="Gene3D" id="1.10.10.10">
    <property type="entry name" value="Winged helix-like DNA-binding domain superfamily/Winged helix DNA-binding domain"/>
    <property type="match status" value="1"/>
</dbReference>